<proteinExistence type="predicted"/>
<dbReference type="KEGG" id="ctm:Cabther_A0080"/>
<feature type="transmembrane region" description="Helical" evidence="1">
    <location>
        <begin position="75"/>
        <end position="96"/>
    </location>
</feature>
<sequence length="181" mass="19814">MVRHPLTWILLAYTALGLGLLAAYQFQINPDGIAYLDIAEKYVRGDIWGAINAYWSPLISWLTAVLRLLGLPPQVAIKLVLLMSGGVALGGVWCLLGDCPMWMRAIATGGAIPLTVYYALHVITPDLLVATVLVWYAAWLVEGRLDVRASVWGGFLVALGYFAKAFALPFCLVHLCGWRVV</sequence>
<keyword evidence="1" id="KW-1133">Transmembrane helix</keyword>
<feature type="transmembrane region" description="Helical" evidence="1">
    <location>
        <begin position="151"/>
        <end position="175"/>
    </location>
</feature>
<accession>G2LFC7</accession>
<dbReference type="STRING" id="981222.Cabther_A0080"/>
<keyword evidence="1" id="KW-0472">Membrane</keyword>
<dbReference type="AlphaFoldDB" id="G2LFC7"/>
<organism evidence="2 3">
    <name type="scientific">Chloracidobacterium thermophilum (strain B)</name>
    <dbReference type="NCBI Taxonomy" id="981222"/>
    <lineage>
        <taxon>Bacteria</taxon>
        <taxon>Pseudomonadati</taxon>
        <taxon>Acidobacteriota</taxon>
        <taxon>Terriglobia</taxon>
        <taxon>Terriglobales</taxon>
        <taxon>Acidobacteriaceae</taxon>
        <taxon>Chloracidobacterium</taxon>
    </lineage>
</organism>
<evidence type="ECO:0000313" key="2">
    <source>
        <dbReference type="EMBL" id="AEP10860.1"/>
    </source>
</evidence>
<name>G2LFC7_CHLTF</name>
<evidence type="ECO:0000256" key="1">
    <source>
        <dbReference type="SAM" id="Phobius"/>
    </source>
</evidence>
<dbReference type="Proteomes" id="UP000006791">
    <property type="component" value="Chromosome 1"/>
</dbReference>
<keyword evidence="3" id="KW-1185">Reference proteome</keyword>
<protein>
    <recommendedName>
        <fullName evidence="4">Glycosyltransferase RgtA/B/C/D-like domain-containing protein</fullName>
    </recommendedName>
</protein>
<evidence type="ECO:0008006" key="4">
    <source>
        <dbReference type="Google" id="ProtNLM"/>
    </source>
</evidence>
<feature type="transmembrane region" description="Helical" evidence="1">
    <location>
        <begin position="47"/>
        <end position="69"/>
    </location>
</feature>
<dbReference type="HOGENOM" id="CLU_1486553_0_0_0"/>
<feature type="transmembrane region" description="Helical" evidence="1">
    <location>
        <begin position="6"/>
        <end position="26"/>
    </location>
</feature>
<dbReference type="EMBL" id="CP002514">
    <property type="protein sequence ID" value="AEP10860.1"/>
    <property type="molecule type" value="Genomic_DNA"/>
</dbReference>
<evidence type="ECO:0000313" key="3">
    <source>
        <dbReference type="Proteomes" id="UP000006791"/>
    </source>
</evidence>
<gene>
    <name evidence="2" type="ordered locus">Cabther_A0080</name>
</gene>
<reference evidence="2 3" key="1">
    <citation type="journal article" date="2012" name="Environ. Microbiol.">
        <title>Complete genome of Candidatus Chloracidobacterium thermophilum, a chlorophyll-based photoheterotroph belonging to the phylum Acidobacteria.</title>
        <authorList>
            <person name="Garcia Costas A.M."/>
            <person name="Liu Z."/>
            <person name="Tomsho L.P."/>
            <person name="Schuster S.C."/>
            <person name="Ward D.M."/>
            <person name="Bryant D.A."/>
        </authorList>
    </citation>
    <scope>NUCLEOTIDE SEQUENCE [LARGE SCALE GENOMIC DNA]</scope>
    <source>
        <strain evidence="2 3">B</strain>
    </source>
</reference>
<feature type="transmembrane region" description="Helical" evidence="1">
    <location>
        <begin position="116"/>
        <end position="139"/>
    </location>
</feature>
<keyword evidence="1" id="KW-0812">Transmembrane</keyword>